<dbReference type="EMBL" id="KZ852037">
    <property type="protein sequence ID" value="RDH36547.1"/>
    <property type="molecule type" value="Genomic_DNA"/>
</dbReference>
<keyword evidence="4" id="KW-0479">Metal-binding</keyword>
<keyword evidence="9" id="KW-0472">Membrane</keyword>
<organism evidence="10 11">
    <name type="scientific">Aspergillus welwitschiae</name>
    <dbReference type="NCBI Taxonomy" id="1341132"/>
    <lineage>
        <taxon>Eukaryota</taxon>
        <taxon>Fungi</taxon>
        <taxon>Dikarya</taxon>
        <taxon>Ascomycota</taxon>
        <taxon>Pezizomycotina</taxon>
        <taxon>Eurotiomycetes</taxon>
        <taxon>Eurotiomycetidae</taxon>
        <taxon>Eurotiales</taxon>
        <taxon>Aspergillaceae</taxon>
        <taxon>Aspergillus</taxon>
        <taxon>Aspergillus subgen. Circumdati</taxon>
    </lineage>
</organism>
<dbReference type="GO" id="GO:0004497">
    <property type="term" value="F:monooxygenase activity"/>
    <property type="evidence" value="ECO:0007669"/>
    <property type="project" value="UniProtKB-KW"/>
</dbReference>
<evidence type="ECO:0000256" key="9">
    <source>
        <dbReference type="SAM" id="Phobius"/>
    </source>
</evidence>
<keyword evidence="6" id="KW-0408">Iron</keyword>
<keyword evidence="11" id="KW-1185">Reference proteome</keyword>
<protein>
    <submittedName>
        <fullName evidence="10">Cytochrome P450</fullName>
    </submittedName>
</protein>
<keyword evidence="9" id="KW-1133">Transmembrane helix</keyword>
<keyword evidence="5" id="KW-0560">Oxidoreductase</keyword>
<reference evidence="10 11" key="1">
    <citation type="submission" date="2018-07" db="EMBL/GenBank/DDBJ databases">
        <title>The genomes of Aspergillus section Nigri reveals drivers in fungal speciation.</title>
        <authorList>
            <consortium name="DOE Joint Genome Institute"/>
            <person name="Vesth T.C."/>
            <person name="Nybo J."/>
            <person name="Theobald S."/>
            <person name="Brandl J."/>
            <person name="Frisvad J.C."/>
            <person name="Nielsen K.F."/>
            <person name="Lyhne E.K."/>
            <person name="Kogle M.E."/>
            <person name="Kuo A."/>
            <person name="Riley R."/>
            <person name="Clum A."/>
            <person name="Nolan M."/>
            <person name="Lipzen A."/>
            <person name="Salamov A."/>
            <person name="Henrissat B."/>
            <person name="Wiebenga A."/>
            <person name="De vries R.P."/>
            <person name="Grigoriev I.V."/>
            <person name="Mortensen U.H."/>
            <person name="Andersen M.R."/>
            <person name="Baker S.E."/>
        </authorList>
    </citation>
    <scope>NUCLEOTIDE SEQUENCE [LARGE SCALE GENOMIC DNA]</scope>
    <source>
        <strain evidence="10 11">CBS 139.54b</strain>
    </source>
</reference>
<evidence type="ECO:0000256" key="1">
    <source>
        <dbReference type="ARBA" id="ARBA00001971"/>
    </source>
</evidence>
<comment type="cofactor">
    <cofactor evidence="1">
        <name>heme</name>
        <dbReference type="ChEBI" id="CHEBI:30413"/>
    </cofactor>
</comment>
<gene>
    <name evidence="10" type="ORF">BDQ94DRAFT_157489</name>
</gene>
<dbReference type="InterPro" id="IPR050121">
    <property type="entry name" value="Cytochrome_P450_monoxygenase"/>
</dbReference>
<evidence type="ECO:0000256" key="6">
    <source>
        <dbReference type="ARBA" id="ARBA00023004"/>
    </source>
</evidence>
<dbReference type="InterPro" id="IPR036396">
    <property type="entry name" value="Cyt_P450_sf"/>
</dbReference>
<comment type="similarity">
    <text evidence="2">Belongs to the cytochrome P450 family.</text>
</comment>
<evidence type="ECO:0000256" key="4">
    <source>
        <dbReference type="ARBA" id="ARBA00022723"/>
    </source>
</evidence>
<dbReference type="PANTHER" id="PTHR24305">
    <property type="entry name" value="CYTOCHROME P450"/>
    <property type="match status" value="1"/>
</dbReference>
<evidence type="ECO:0000313" key="10">
    <source>
        <dbReference type="EMBL" id="RDH36547.1"/>
    </source>
</evidence>
<keyword evidence="9" id="KW-0812">Transmembrane</keyword>
<keyword evidence="7" id="KW-0503">Monooxygenase</keyword>
<dbReference type="GO" id="GO:0005506">
    <property type="term" value="F:iron ion binding"/>
    <property type="evidence" value="ECO:0007669"/>
    <property type="project" value="InterPro"/>
</dbReference>
<dbReference type="RefSeq" id="XP_026629569.1">
    <property type="nucleotide sequence ID" value="XM_026768748.1"/>
</dbReference>
<feature type="transmembrane region" description="Helical" evidence="9">
    <location>
        <begin position="25"/>
        <end position="46"/>
    </location>
</feature>
<evidence type="ECO:0000256" key="2">
    <source>
        <dbReference type="ARBA" id="ARBA00010617"/>
    </source>
</evidence>
<evidence type="ECO:0000256" key="5">
    <source>
        <dbReference type="ARBA" id="ARBA00023002"/>
    </source>
</evidence>
<proteinExistence type="inferred from homology"/>
<evidence type="ECO:0000313" key="11">
    <source>
        <dbReference type="Proteomes" id="UP000253729"/>
    </source>
</evidence>
<dbReference type="AlphaFoldDB" id="A0A3F3QBQ5"/>
<evidence type="ECO:0000256" key="3">
    <source>
        <dbReference type="ARBA" id="ARBA00022617"/>
    </source>
</evidence>
<dbReference type="PANTHER" id="PTHR24305:SF237">
    <property type="entry name" value="CYTOCHROME P450 MONOOXYGENASE ATNE-RELATED"/>
    <property type="match status" value="1"/>
</dbReference>
<keyword evidence="3" id="KW-0349">Heme</keyword>
<dbReference type="GeneID" id="38137104"/>
<evidence type="ECO:0000256" key="7">
    <source>
        <dbReference type="ARBA" id="ARBA00023033"/>
    </source>
</evidence>
<dbReference type="Proteomes" id="UP000253729">
    <property type="component" value="Unassembled WGS sequence"/>
</dbReference>
<dbReference type="SUPFAM" id="SSF48264">
    <property type="entry name" value="Cytochrome P450"/>
    <property type="match status" value="1"/>
</dbReference>
<dbReference type="STRING" id="1341132.A0A3F3QBQ5"/>
<name>A0A3F3QBQ5_9EURO</name>
<feature type="compositionally biased region" description="Polar residues" evidence="8">
    <location>
        <begin position="412"/>
        <end position="434"/>
    </location>
</feature>
<dbReference type="GO" id="GO:0020037">
    <property type="term" value="F:heme binding"/>
    <property type="evidence" value="ECO:0007669"/>
    <property type="project" value="InterPro"/>
</dbReference>
<accession>A0A3F3QBQ5</accession>
<dbReference type="Gene3D" id="1.10.630.10">
    <property type="entry name" value="Cytochrome P450"/>
    <property type="match status" value="1"/>
</dbReference>
<feature type="region of interest" description="Disordered" evidence="8">
    <location>
        <begin position="411"/>
        <end position="434"/>
    </location>
</feature>
<dbReference type="GO" id="GO:0016705">
    <property type="term" value="F:oxidoreductase activity, acting on paired donors, with incorporation or reduction of molecular oxygen"/>
    <property type="evidence" value="ECO:0007669"/>
    <property type="project" value="InterPro"/>
</dbReference>
<sequence>MANPEDPHTSVSPALLGTVSFPLSILSQIPVGAGVIIASILGYIIYQVYFHPLARCPGPWLENSPEVEAAYHAAKGDLHLHIIWCQNHVSQIVRYTPDLVIFNPESGLQKKKKLRQEVHYGAIQVGTKNLLTVTSPKEHAKRTKIIGPGFSSTTMWECEPNHLSHVPKFRDSLYLAQFYFAFDVIIDLVFGKARNLLGSQHFQCTVFLGRLGEKLFKDVRGMKRYHRLVNGMMADAASMSGHVFSPGLTDADVYSESAMLAVGSYFTPKLAHNVWSVLPTPDDIRSSQLMQQCTYFQACIKETLRNSPAVARCPYRPVEKGDTIIRWLSNEAELRTEKLGVISAASTTFSQGTHAYIGRHLAQLELQLALVSIIPAGAGIGPTNSQESQLYEHIISQKRGPILHFGCAGRQSKGQTKSAIPPDTRSNIGRQISR</sequence>
<evidence type="ECO:0000256" key="8">
    <source>
        <dbReference type="SAM" id="MobiDB-lite"/>
    </source>
</evidence>